<dbReference type="SUPFAM" id="SSF53335">
    <property type="entry name" value="S-adenosyl-L-methionine-dependent methyltransferases"/>
    <property type="match status" value="1"/>
</dbReference>
<dbReference type="InterPro" id="IPR029063">
    <property type="entry name" value="SAM-dependent_MTases_sf"/>
</dbReference>
<evidence type="ECO:0000313" key="2">
    <source>
        <dbReference type="Proteomes" id="UP001301442"/>
    </source>
</evidence>
<keyword evidence="2" id="KW-1185">Reference proteome</keyword>
<name>A0ABZ0GTD7_9GAMM</name>
<dbReference type="Pfam" id="PF12847">
    <property type="entry name" value="Methyltransf_18"/>
    <property type="match status" value="1"/>
</dbReference>
<protein>
    <submittedName>
        <fullName evidence="1">tRNA (Adenine(22)-N(1))-methyltransferase TrmK</fullName>
    </submittedName>
</protein>
<dbReference type="Proteomes" id="UP001301442">
    <property type="component" value="Chromosome"/>
</dbReference>
<reference evidence="1 2" key="1">
    <citation type="submission" date="2023-09" db="EMBL/GenBank/DDBJ databases">
        <authorList>
            <person name="Qi X."/>
        </authorList>
    </citation>
    <scope>NUCLEOTIDE SEQUENCE [LARGE SCALE GENOMIC DNA]</scope>
    <source>
        <strain evidence="1 2">S1-1</strain>
    </source>
</reference>
<evidence type="ECO:0000313" key="1">
    <source>
        <dbReference type="EMBL" id="WOH39242.1"/>
    </source>
</evidence>
<gene>
    <name evidence="1" type="ORF">RI844_08455</name>
</gene>
<accession>A0ABZ0GTD7</accession>
<dbReference type="RefSeq" id="WP_348398009.1">
    <property type="nucleotide sequence ID" value="NZ_CP136600.1"/>
</dbReference>
<proteinExistence type="predicted"/>
<dbReference type="PIRSF" id="PIRSF028234">
    <property type="entry name" value="UCP028234"/>
    <property type="match status" value="1"/>
</dbReference>
<dbReference type="PANTHER" id="PTHR38451:SF1">
    <property type="entry name" value="TRNA (ADENINE(22)-N(1))-METHYLTRANSFERASE"/>
    <property type="match status" value="1"/>
</dbReference>
<dbReference type="Gene3D" id="3.40.50.150">
    <property type="entry name" value="Vaccinia Virus protein VP39"/>
    <property type="match status" value="1"/>
</dbReference>
<dbReference type="InterPro" id="IPR016876">
    <property type="entry name" value="UCP028234"/>
</dbReference>
<dbReference type="PANTHER" id="PTHR38451">
    <property type="entry name" value="TRNA (ADENINE(22)-N(1))-METHYLTRANSFERASE"/>
    <property type="match status" value="1"/>
</dbReference>
<dbReference type="EMBL" id="CP136600">
    <property type="protein sequence ID" value="WOH39242.1"/>
    <property type="molecule type" value="Genomic_DNA"/>
</dbReference>
<organism evidence="1 2">
    <name type="scientific">Thalassotalea fonticola</name>
    <dbReference type="NCBI Taxonomy" id="3065649"/>
    <lineage>
        <taxon>Bacteria</taxon>
        <taxon>Pseudomonadati</taxon>
        <taxon>Pseudomonadota</taxon>
        <taxon>Gammaproteobacteria</taxon>
        <taxon>Alteromonadales</taxon>
        <taxon>Colwelliaceae</taxon>
        <taxon>Thalassotalea</taxon>
    </lineage>
</organism>
<sequence length="230" mass="26325">MRTGKRLTKINTMITASYQDIWDCCCDHGLLGIELLKRKAANTIHFVDISKPLIEKLDKQLQQFFSGEDYYKQWQVHALDVANIPLSKVKQGETEKAEQLVIIAGVGGDLLIELVQSIIYSNPKALLEFILCPVHHNYKVRTELINLDCNLINECIIKENNRFYEIMHITTAPPKKSTTPISNVGSIMWDFDNDDHQQYLQQCLNHYSRMLKSSNINAKAVVQAYTGLKE</sequence>